<reference evidence="2" key="1">
    <citation type="submission" date="2024-07" db="EMBL/GenBank/DDBJ databases">
        <title>Two chromosome-level genome assemblies of Korean endemic species Abeliophyllum distichum and Forsythia ovata (Oleaceae).</title>
        <authorList>
            <person name="Jang H."/>
        </authorList>
    </citation>
    <scope>NUCLEOTIDE SEQUENCE [LARGE SCALE GENOMIC DNA]</scope>
</reference>
<dbReference type="Proteomes" id="UP001604277">
    <property type="component" value="Unassembled WGS sequence"/>
</dbReference>
<sequence length="111" mass="12728">MTAPLMRTEGLEGFQLLCFRNLIPLNFKFTYCRYSASFVPKNGIPCKEYGLQFEVDFDLATIPATSNVLQKIISHDAEGAINELKTLDWLLSRKFLPSFPNFKYLISNEII</sequence>
<dbReference type="AlphaFoldDB" id="A0ABD1TP75"/>
<keyword evidence="2" id="KW-1185">Reference proteome</keyword>
<gene>
    <name evidence="1" type="ORF">Fot_28517</name>
</gene>
<proteinExistence type="predicted"/>
<name>A0ABD1TP75_9LAMI</name>
<evidence type="ECO:0000313" key="1">
    <source>
        <dbReference type="EMBL" id="KAL2514546.1"/>
    </source>
</evidence>
<comment type="caution">
    <text evidence="1">The sequence shown here is derived from an EMBL/GenBank/DDBJ whole genome shotgun (WGS) entry which is preliminary data.</text>
</comment>
<accession>A0ABD1TP75</accession>
<dbReference type="EMBL" id="JBFOLJ010000008">
    <property type="protein sequence ID" value="KAL2514546.1"/>
    <property type="molecule type" value="Genomic_DNA"/>
</dbReference>
<organism evidence="1 2">
    <name type="scientific">Forsythia ovata</name>
    <dbReference type="NCBI Taxonomy" id="205694"/>
    <lineage>
        <taxon>Eukaryota</taxon>
        <taxon>Viridiplantae</taxon>
        <taxon>Streptophyta</taxon>
        <taxon>Embryophyta</taxon>
        <taxon>Tracheophyta</taxon>
        <taxon>Spermatophyta</taxon>
        <taxon>Magnoliopsida</taxon>
        <taxon>eudicotyledons</taxon>
        <taxon>Gunneridae</taxon>
        <taxon>Pentapetalae</taxon>
        <taxon>asterids</taxon>
        <taxon>lamiids</taxon>
        <taxon>Lamiales</taxon>
        <taxon>Oleaceae</taxon>
        <taxon>Forsythieae</taxon>
        <taxon>Forsythia</taxon>
    </lineage>
</organism>
<evidence type="ECO:0000313" key="2">
    <source>
        <dbReference type="Proteomes" id="UP001604277"/>
    </source>
</evidence>
<protein>
    <submittedName>
        <fullName evidence="1">Uncharacterized protein</fullName>
    </submittedName>
</protein>